<proteinExistence type="predicted"/>
<protein>
    <recommendedName>
        <fullName evidence="5">Lipoprotein</fullName>
    </recommendedName>
</protein>
<dbReference type="Proteomes" id="UP001501237">
    <property type="component" value="Unassembled WGS sequence"/>
</dbReference>
<feature type="region of interest" description="Disordered" evidence="1">
    <location>
        <begin position="25"/>
        <end position="97"/>
    </location>
</feature>
<name>A0ABP6QJG3_9ACTN</name>
<dbReference type="RefSeq" id="WP_344835779.1">
    <property type="nucleotide sequence ID" value="NZ_BAAAUV010000023.1"/>
</dbReference>
<evidence type="ECO:0000256" key="1">
    <source>
        <dbReference type="SAM" id="MobiDB-lite"/>
    </source>
</evidence>
<keyword evidence="2" id="KW-0732">Signal</keyword>
<accession>A0ABP6QJG3</accession>
<sequence>MRGKLLAAAVVPAVLGTGLFATAAAGDPAPSPSVSPSVSVSPGAGPSVSPSPAVTPEAPEPEATGPAPDATPAPEESAAPPEEAEKACPELPEDTSGLSKKELMELLEAWEKNACERPGKKLRAGRGGLDGATYTEDVTLTASSLTQTGLSYEGVAKLPTRSGTIDVLKFTMDTATLTDLVQKSEHGTLKADKIVFRDGVTMYTTHMVGWAFGLLKMDLTPENPPVLVPPAITFTGHGGVDVEHTVVTAGSSTITGLRQS</sequence>
<evidence type="ECO:0000313" key="4">
    <source>
        <dbReference type="Proteomes" id="UP001501237"/>
    </source>
</evidence>
<feature type="signal peptide" evidence="2">
    <location>
        <begin position="1"/>
        <end position="23"/>
    </location>
</feature>
<evidence type="ECO:0008006" key="5">
    <source>
        <dbReference type="Google" id="ProtNLM"/>
    </source>
</evidence>
<evidence type="ECO:0000313" key="3">
    <source>
        <dbReference type="EMBL" id="GAA3232494.1"/>
    </source>
</evidence>
<gene>
    <name evidence="3" type="ORF">GCM10010468_64380</name>
</gene>
<evidence type="ECO:0000256" key="2">
    <source>
        <dbReference type="SAM" id="SignalP"/>
    </source>
</evidence>
<comment type="caution">
    <text evidence="3">The sequence shown here is derived from an EMBL/GenBank/DDBJ whole genome shotgun (WGS) entry which is preliminary data.</text>
</comment>
<feature type="compositionally biased region" description="Low complexity" evidence="1">
    <location>
        <begin position="25"/>
        <end position="81"/>
    </location>
</feature>
<feature type="chain" id="PRO_5046656832" description="Lipoprotein" evidence="2">
    <location>
        <begin position="24"/>
        <end position="260"/>
    </location>
</feature>
<keyword evidence="4" id="KW-1185">Reference proteome</keyword>
<reference evidence="4" key="1">
    <citation type="journal article" date="2019" name="Int. J. Syst. Evol. Microbiol.">
        <title>The Global Catalogue of Microorganisms (GCM) 10K type strain sequencing project: providing services to taxonomists for standard genome sequencing and annotation.</title>
        <authorList>
            <consortium name="The Broad Institute Genomics Platform"/>
            <consortium name="The Broad Institute Genome Sequencing Center for Infectious Disease"/>
            <person name="Wu L."/>
            <person name="Ma J."/>
        </authorList>
    </citation>
    <scope>NUCLEOTIDE SEQUENCE [LARGE SCALE GENOMIC DNA]</scope>
    <source>
        <strain evidence="4">JCM 9377</strain>
    </source>
</reference>
<organism evidence="3 4">
    <name type="scientific">Actinocorallia longicatena</name>
    <dbReference type="NCBI Taxonomy" id="111803"/>
    <lineage>
        <taxon>Bacteria</taxon>
        <taxon>Bacillati</taxon>
        <taxon>Actinomycetota</taxon>
        <taxon>Actinomycetes</taxon>
        <taxon>Streptosporangiales</taxon>
        <taxon>Thermomonosporaceae</taxon>
        <taxon>Actinocorallia</taxon>
    </lineage>
</organism>
<dbReference type="EMBL" id="BAAAUV010000023">
    <property type="protein sequence ID" value="GAA3232494.1"/>
    <property type="molecule type" value="Genomic_DNA"/>
</dbReference>